<evidence type="ECO:0000256" key="1">
    <source>
        <dbReference type="SAM" id="Phobius"/>
    </source>
</evidence>
<keyword evidence="1" id="KW-1133">Transmembrane helix</keyword>
<dbReference type="NCBIfam" id="TIGR02794">
    <property type="entry name" value="tolA_full"/>
    <property type="match status" value="1"/>
</dbReference>
<keyword evidence="1" id="KW-0812">Transmembrane</keyword>
<dbReference type="AlphaFoldDB" id="A0A747SFP6"/>
<dbReference type="GO" id="GO:0016020">
    <property type="term" value="C:membrane"/>
    <property type="evidence" value="ECO:0007669"/>
    <property type="project" value="InterPro"/>
</dbReference>
<proteinExistence type="predicted"/>
<keyword evidence="1" id="KW-0472">Membrane</keyword>
<reference evidence="2" key="1">
    <citation type="journal article" date="2018" name="Genome Biol.">
        <title>SKESA: strategic k-mer extension for scrupulous assemblies.</title>
        <authorList>
            <person name="Souvorov A."/>
            <person name="Agarwala R."/>
            <person name="Lipman D.J."/>
        </authorList>
    </citation>
    <scope>NUCLEOTIDE SEQUENCE</scope>
    <source>
        <strain evidence="2">MA.CIT_D2.17</strain>
    </source>
</reference>
<sequence length="206" mass="23147">MLLIMDTYIQMKLIMNPADWRGFSSPTASIRTAYLLILFCFYFSEFMDHVIFNDFSWTWFMGIFNVCFKAGSGVVLSVIITLLLAGCVKTDSAIKPASGGSEVDKVPETYKNTTPRATGEEIRKYATQIKYAIERNFYNIDKYSGKQCTLRIKMAPDGMILDIQPDGGDPDLCRAAMKVAKKTKLPSPPSPAIYDVFKKAVLDFQL</sequence>
<gene>
    <name evidence="2" type="primary">tolA</name>
    <name evidence="2" type="ORF">G8N23_004843</name>
</gene>
<comment type="caution">
    <text evidence="2">The sequence shown here is derived from an EMBL/GenBank/DDBJ whole genome shotgun (WGS) entry which is preliminary data.</text>
</comment>
<dbReference type="InterPro" id="IPR014161">
    <property type="entry name" value="Tol-Pal_TolA"/>
</dbReference>
<feature type="transmembrane region" description="Helical" evidence="1">
    <location>
        <begin position="20"/>
        <end position="44"/>
    </location>
</feature>
<feature type="transmembrane region" description="Helical" evidence="1">
    <location>
        <begin position="56"/>
        <end position="85"/>
    </location>
</feature>
<dbReference type="EMBL" id="DAAVGJ010000018">
    <property type="protein sequence ID" value="HAF4687103.1"/>
    <property type="molecule type" value="Genomic_DNA"/>
</dbReference>
<dbReference type="Gene3D" id="3.30.1150.10">
    <property type="match status" value="1"/>
</dbReference>
<dbReference type="GO" id="GO:0043213">
    <property type="term" value="P:bacteriocin transport"/>
    <property type="evidence" value="ECO:0007669"/>
    <property type="project" value="InterPro"/>
</dbReference>
<dbReference type="SUPFAM" id="SSF74653">
    <property type="entry name" value="TolA/TonB C-terminal domain"/>
    <property type="match status" value="1"/>
</dbReference>
<reference evidence="2" key="2">
    <citation type="submission" date="2020-02" db="EMBL/GenBank/DDBJ databases">
        <authorList>
            <consortium name="NCBI Pathogen Detection Project"/>
        </authorList>
    </citation>
    <scope>NUCLEOTIDE SEQUENCE</scope>
    <source>
        <strain evidence="2">MA.CIT_D2.17</strain>
    </source>
</reference>
<accession>A0A747SFP6</accession>
<dbReference type="GO" id="GO:0019534">
    <property type="term" value="F:toxin transmembrane transporter activity"/>
    <property type="evidence" value="ECO:0007669"/>
    <property type="project" value="InterPro"/>
</dbReference>
<name>A0A747SFP6_SALER</name>
<evidence type="ECO:0000313" key="2">
    <source>
        <dbReference type="EMBL" id="HAF4687103.1"/>
    </source>
</evidence>
<dbReference type="Pfam" id="PF06519">
    <property type="entry name" value="TolA"/>
    <property type="match status" value="1"/>
</dbReference>
<organism evidence="2">
    <name type="scientific">Salmonella enterica</name>
    <name type="common">Salmonella choleraesuis</name>
    <dbReference type="NCBI Taxonomy" id="28901"/>
    <lineage>
        <taxon>Bacteria</taxon>
        <taxon>Pseudomonadati</taxon>
        <taxon>Pseudomonadota</taxon>
        <taxon>Gammaproteobacteria</taxon>
        <taxon>Enterobacterales</taxon>
        <taxon>Enterobacteriaceae</taxon>
        <taxon>Salmonella</taxon>
    </lineage>
</organism>
<protein>
    <submittedName>
        <fullName evidence="2">Cell envelope integrity protein TolA</fullName>
    </submittedName>
</protein>